<feature type="domain" description="REase associating with pPIWI RE" evidence="1">
    <location>
        <begin position="255"/>
        <end position="373"/>
    </location>
</feature>
<dbReference type="InterPro" id="IPR040828">
    <property type="entry name" value="pPIWI_RE_REase"/>
</dbReference>
<gene>
    <name evidence="3" type="ORF">ACE1CC_23940</name>
</gene>
<name>A0ABV4XAU6_9CYAN</name>
<evidence type="ECO:0000259" key="1">
    <source>
        <dbReference type="Pfam" id="PF18154"/>
    </source>
</evidence>
<proteinExistence type="predicted"/>
<sequence length="375" mass="43888">MTSLVTDSGEAETPPWIKPIGEETLQQIAKGLCQYESQILKNPAVYPPQLQLGVDKIALTCLIEKIPNPIQGVPDFLSRWAQLPLKNWGFNIDFPTEEWHDKQLIEHQKPSDFCIEIAADYSEEGGKFQNQVINEVMLKSAEDHDLYTRFRRYLIENPVITNGKLSVDRILDFKEVQKILRISYEEAPESYRVDGKFYCCGHCGGLMYLTDKDELKCENKHCEQQKKAKVVFPADKDEEVFWLKKDLRYFIHRPGKAELRLEEKLKELNLQVQLYPELDKYDLHLVFPDQTIWAVDVKFWESAYNLAKKVNQPIRSLKHQPYHQAFFVFPDEIKSYGQEYLQEFRSYCSISLNKSQVMFEGEFMKKVINKLGSQK</sequence>
<reference evidence="3 4" key="1">
    <citation type="submission" date="2024-09" db="EMBL/GenBank/DDBJ databases">
        <title>Floridaenema gen nov. (Aerosakkonemataceae, Aerosakkonematales ord. nov., Cyanobacteria) from benthic tropical and subtropical fresh waters, with the description of four new species.</title>
        <authorList>
            <person name="Moretto J.A."/>
            <person name="Berthold D.E."/>
            <person name="Lefler F.W."/>
            <person name="Huang I.-S."/>
            <person name="Laughinghouse H. IV."/>
        </authorList>
    </citation>
    <scope>NUCLEOTIDE SEQUENCE [LARGE SCALE GENOMIC DNA]</scope>
    <source>
        <strain evidence="3 4">BLCC-F46</strain>
    </source>
</reference>
<dbReference type="Pfam" id="PF18154">
    <property type="entry name" value="pPIWI_RE_REase"/>
    <property type="match status" value="1"/>
</dbReference>
<dbReference type="Pfam" id="PF18156">
    <property type="entry name" value="pPIWI_RE_Y"/>
    <property type="match status" value="1"/>
</dbReference>
<accession>A0ABV4XAU6</accession>
<dbReference type="Proteomes" id="UP001576774">
    <property type="component" value="Unassembled WGS sequence"/>
</dbReference>
<evidence type="ECO:0000259" key="2">
    <source>
        <dbReference type="Pfam" id="PF18156"/>
    </source>
</evidence>
<evidence type="ECO:0000313" key="3">
    <source>
        <dbReference type="EMBL" id="MFB2879917.1"/>
    </source>
</evidence>
<dbReference type="InterPro" id="IPR041191">
    <property type="entry name" value="pPIWI_RE_Y"/>
</dbReference>
<comment type="caution">
    <text evidence="3">The sequence shown here is derived from an EMBL/GenBank/DDBJ whole genome shotgun (WGS) entry which is preliminary data.</text>
</comment>
<evidence type="ECO:0000313" key="4">
    <source>
        <dbReference type="Proteomes" id="UP001576774"/>
    </source>
</evidence>
<organism evidence="3 4">
    <name type="scientific">Floridaenema aerugineum BLCC-F46</name>
    <dbReference type="NCBI Taxonomy" id="3153654"/>
    <lineage>
        <taxon>Bacteria</taxon>
        <taxon>Bacillati</taxon>
        <taxon>Cyanobacteriota</taxon>
        <taxon>Cyanophyceae</taxon>
        <taxon>Oscillatoriophycideae</taxon>
        <taxon>Aerosakkonematales</taxon>
        <taxon>Aerosakkonemataceae</taxon>
        <taxon>Floridanema</taxon>
        <taxon>Floridanema aerugineum</taxon>
    </lineage>
</organism>
<dbReference type="RefSeq" id="WP_413272951.1">
    <property type="nucleotide sequence ID" value="NZ_JBHFNQ010000186.1"/>
</dbReference>
<protein>
    <recommendedName>
        <fullName evidence="5">REase associating with pPIWI RE domain-containing protein</fullName>
    </recommendedName>
</protein>
<dbReference type="EMBL" id="JBHFNQ010000186">
    <property type="protein sequence ID" value="MFB2879917.1"/>
    <property type="molecule type" value="Genomic_DNA"/>
</dbReference>
<keyword evidence="4" id="KW-1185">Reference proteome</keyword>
<evidence type="ECO:0008006" key="5">
    <source>
        <dbReference type="Google" id="ProtNLM"/>
    </source>
</evidence>
<feature type="domain" description="pPIWI-RE three-gene island" evidence="2">
    <location>
        <begin position="24"/>
        <end position="161"/>
    </location>
</feature>